<proteinExistence type="predicted"/>
<sequence length="58" mass="6461">MKETGRMAAFPPAKMGEDHLPENTPSWQIIVARNRTTPPHSPFLLHMSLSLPRINPAA</sequence>
<evidence type="ECO:0000313" key="2">
    <source>
        <dbReference type="EMBL" id="OIR09153.1"/>
    </source>
</evidence>
<comment type="caution">
    <text evidence="2">The sequence shown here is derived from an EMBL/GenBank/DDBJ whole genome shotgun (WGS) entry which is preliminary data.</text>
</comment>
<gene>
    <name evidence="2" type="ORF">GALL_87600</name>
</gene>
<evidence type="ECO:0000256" key="1">
    <source>
        <dbReference type="SAM" id="MobiDB-lite"/>
    </source>
</evidence>
<accession>A0A1J5SL01</accession>
<organism evidence="2">
    <name type="scientific">mine drainage metagenome</name>
    <dbReference type="NCBI Taxonomy" id="410659"/>
    <lineage>
        <taxon>unclassified sequences</taxon>
        <taxon>metagenomes</taxon>
        <taxon>ecological metagenomes</taxon>
    </lineage>
</organism>
<feature type="region of interest" description="Disordered" evidence="1">
    <location>
        <begin position="1"/>
        <end position="22"/>
    </location>
</feature>
<reference evidence="2" key="1">
    <citation type="submission" date="2016-10" db="EMBL/GenBank/DDBJ databases">
        <title>Sequence of Gallionella enrichment culture.</title>
        <authorList>
            <person name="Poehlein A."/>
            <person name="Muehling M."/>
            <person name="Daniel R."/>
        </authorList>
    </citation>
    <scope>NUCLEOTIDE SEQUENCE</scope>
</reference>
<protein>
    <submittedName>
        <fullName evidence="2">Uncharacterized protein</fullName>
    </submittedName>
</protein>
<dbReference type="EMBL" id="MLJW01000028">
    <property type="protein sequence ID" value="OIR09153.1"/>
    <property type="molecule type" value="Genomic_DNA"/>
</dbReference>
<name>A0A1J5SL01_9ZZZZ</name>
<dbReference type="AlphaFoldDB" id="A0A1J5SL01"/>